<evidence type="ECO:0000313" key="3">
    <source>
        <dbReference type="Proteomes" id="UP000265816"/>
    </source>
</evidence>
<dbReference type="PANTHER" id="PTHR30212:SF2">
    <property type="entry name" value="PROTEIN YIIM"/>
    <property type="match status" value="1"/>
</dbReference>
<feature type="domain" description="MOSC" evidence="1">
    <location>
        <begin position="26"/>
        <end position="164"/>
    </location>
</feature>
<dbReference type="Pfam" id="PF03473">
    <property type="entry name" value="MOSC"/>
    <property type="match status" value="1"/>
</dbReference>
<evidence type="ECO:0000259" key="1">
    <source>
        <dbReference type="PROSITE" id="PS51340"/>
    </source>
</evidence>
<dbReference type="SUPFAM" id="SSF50800">
    <property type="entry name" value="PK beta-barrel domain-like"/>
    <property type="match status" value="1"/>
</dbReference>
<dbReference type="OrthoDB" id="9786134at2"/>
<dbReference type="Proteomes" id="UP000265816">
    <property type="component" value="Unassembled WGS sequence"/>
</dbReference>
<reference evidence="2 3" key="1">
    <citation type="submission" date="2018-08" db="EMBL/GenBank/DDBJ databases">
        <title>Bacillus jemisoniae sp. nov., Bacillus chryseoplanitiae sp. nov., Bacillus resnikiae sp. nov., and Bacillus frankliniae sp. nov., isolated from Viking spacecraft and associated surfaces.</title>
        <authorList>
            <person name="Seuylemezian A."/>
            <person name="Vaishampayan P."/>
        </authorList>
    </citation>
    <scope>NUCLEOTIDE SEQUENCE [LARGE SCALE GENOMIC DNA]</scope>
    <source>
        <strain evidence="2 3">JJ-247</strain>
    </source>
</reference>
<dbReference type="InterPro" id="IPR011037">
    <property type="entry name" value="Pyrv_Knase-like_insert_dom_sf"/>
</dbReference>
<sequence>MKEGEIIQLSIGQPKKHIWKGKEEKSAIGKSGVKEALLTRAGFIGDGVGNPEFHGGADRAVCLYSYNHYPLWEQMTGEKMNPPAFGENITVGGMVESNVFIGDVFQVGNAVLQISQGRIPCSTISKHNDVDTLLKRVVETGFTGYFFRVVEEGTIREGDRLVLLEREQEVISILKAHRLLFHEQKHYRDIETALGIDTLAEAWKERLGRLLS</sequence>
<keyword evidence="3" id="KW-1185">Reference proteome</keyword>
<name>A0A398B6V5_9BACI</name>
<dbReference type="InterPro" id="IPR005302">
    <property type="entry name" value="MoCF_Sase_C"/>
</dbReference>
<proteinExistence type="predicted"/>
<dbReference type="Gene3D" id="2.40.33.20">
    <property type="entry name" value="PK beta-barrel domain-like"/>
    <property type="match status" value="1"/>
</dbReference>
<dbReference type="EMBL" id="QWVT01000015">
    <property type="protein sequence ID" value="RID85572.1"/>
    <property type="molecule type" value="Genomic_DNA"/>
</dbReference>
<organism evidence="2 3">
    <name type="scientific">Mesobacillus zeae</name>
    <dbReference type="NCBI Taxonomy" id="1917180"/>
    <lineage>
        <taxon>Bacteria</taxon>
        <taxon>Bacillati</taxon>
        <taxon>Bacillota</taxon>
        <taxon>Bacilli</taxon>
        <taxon>Bacillales</taxon>
        <taxon>Bacillaceae</taxon>
        <taxon>Mesobacillus</taxon>
    </lineage>
</organism>
<accession>A0A398B6V5</accession>
<dbReference type="GO" id="GO:0030151">
    <property type="term" value="F:molybdenum ion binding"/>
    <property type="evidence" value="ECO:0007669"/>
    <property type="project" value="InterPro"/>
</dbReference>
<comment type="caution">
    <text evidence="2">The sequence shown here is derived from an EMBL/GenBank/DDBJ whole genome shotgun (WGS) entry which is preliminary data.</text>
</comment>
<dbReference type="InterPro" id="IPR052353">
    <property type="entry name" value="Benzoxazolinone_Detox_Enz"/>
</dbReference>
<evidence type="ECO:0000313" key="2">
    <source>
        <dbReference type="EMBL" id="RID85572.1"/>
    </source>
</evidence>
<protein>
    <submittedName>
        <fullName evidence="2">MOSC domain-containing protein</fullName>
    </submittedName>
</protein>
<dbReference type="RefSeq" id="WP_119112425.1">
    <property type="nucleotide sequence ID" value="NZ_CBCSEO010000002.1"/>
</dbReference>
<dbReference type="GO" id="GO:0003824">
    <property type="term" value="F:catalytic activity"/>
    <property type="evidence" value="ECO:0007669"/>
    <property type="project" value="InterPro"/>
</dbReference>
<gene>
    <name evidence="2" type="ORF">D1970_08395</name>
</gene>
<dbReference type="GO" id="GO:0030170">
    <property type="term" value="F:pyridoxal phosphate binding"/>
    <property type="evidence" value="ECO:0007669"/>
    <property type="project" value="InterPro"/>
</dbReference>
<dbReference type="PROSITE" id="PS51340">
    <property type="entry name" value="MOSC"/>
    <property type="match status" value="1"/>
</dbReference>
<dbReference type="PANTHER" id="PTHR30212">
    <property type="entry name" value="PROTEIN YIIM"/>
    <property type="match status" value="1"/>
</dbReference>
<dbReference type="AlphaFoldDB" id="A0A398B6V5"/>